<proteinExistence type="predicted"/>
<dbReference type="EMBL" id="JASJND010000005">
    <property type="protein sequence ID" value="MDJ1114436.1"/>
    <property type="molecule type" value="Genomic_DNA"/>
</dbReference>
<dbReference type="InterPro" id="IPR025101">
    <property type="entry name" value="DUF4012"/>
</dbReference>
<evidence type="ECO:0000256" key="1">
    <source>
        <dbReference type="SAM" id="Phobius"/>
    </source>
</evidence>
<keyword evidence="1" id="KW-0472">Membrane</keyword>
<dbReference type="RefSeq" id="WP_283716056.1">
    <property type="nucleotide sequence ID" value="NZ_JASJND010000005.1"/>
</dbReference>
<name>A0ABT6ZEN3_9MICO</name>
<dbReference type="Pfam" id="PF13196">
    <property type="entry name" value="DUF4012"/>
    <property type="match status" value="1"/>
</dbReference>
<comment type="caution">
    <text evidence="2">The sequence shown here is derived from an EMBL/GenBank/DDBJ whole genome shotgun (WGS) entry which is preliminary data.</text>
</comment>
<keyword evidence="1" id="KW-0812">Transmembrane</keyword>
<gene>
    <name evidence="2" type="ORF">QNI14_08215</name>
</gene>
<keyword evidence="1" id="KW-1133">Transmembrane helix</keyword>
<sequence>MPQHVLPAPARTAGRIFAWILGAVLLLAVVAAGWIGVRGVLAANHLLAAQALVEDIATDLDNLADAEAVTAQLTEHSGSARELTSDPVWQTASGLPWVGPQLAAVASVAAGVDDIATGTVAPLAASADGLTANAFLPADGRIDTAAFASFAEPAAQAAENTAKVLADVTAIDRTPLAAPLAEIVAEFETLVGDAATTTDSIARAALLLPPMLGADGPRQHLLITQNNAEWRSLGGIAGATSVIRTDAGAVTFAEHLSTADYSSYPTSVLDLGDYGPIYSQKPGRFIHNVTQVPDFALTGALAAELAAREGVEVSSVISTDPVALSYLLAATGPVQLPSGDTLTADNAVQLLLNEVYLRYEDPQMQDAFFASAAAAVFEALTTGATDPTALLGALARAGDEHRLLLWSADEAEQALLAETTLAGAPPVSDSSVARLGVYLNDGTGSKMDFYMAPDVSLTWSGCTAGPRTLDVKITLQNDAPADAATSLPAYITGDGAFGVEAGLVRTVGEVYIPEGFEVVSSANSNGSGFGGGLVDGRQVLSYTLDTTSGETGEILISLRTTADVPRAEAWVTPTADAALFPVVDATCG</sequence>
<feature type="transmembrane region" description="Helical" evidence="1">
    <location>
        <begin position="16"/>
        <end position="37"/>
    </location>
</feature>
<protein>
    <submittedName>
        <fullName evidence="2">DUF4012 domain-containing protein</fullName>
    </submittedName>
</protein>
<reference evidence="2 3" key="1">
    <citation type="submission" date="2023-05" db="EMBL/GenBank/DDBJ databases">
        <title>Microbacterium dauci sp.nov., Isolated from Carrot Rhizosphere Soil.</title>
        <authorList>
            <person name="Xiao Z."/>
            <person name="Zheng J."/>
        </authorList>
    </citation>
    <scope>NUCLEOTIDE SEQUENCE [LARGE SCALE GENOMIC DNA]</scope>
    <source>
        <strain evidence="2 3">LX3-4</strain>
    </source>
</reference>
<accession>A0ABT6ZEN3</accession>
<dbReference type="Proteomes" id="UP001321481">
    <property type="component" value="Unassembled WGS sequence"/>
</dbReference>
<keyword evidence="3" id="KW-1185">Reference proteome</keyword>
<organism evidence="2 3">
    <name type="scientific">Microbacterium dauci</name>
    <dbReference type="NCBI Taxonomy" id="3048008"/>
    <lineage>
        <taxon>Bacteria</taxon>
        <taxon>Bacillati</taxon>
        <taxon>Actinomycetota</taxon>
        <taxon>Actinomycetes</taxon>
        <taxon>Micrococcales</taxon>
        <taxon>Microbacteriaceae</taxon>
        <taxon>Microbacterium</taxon>
    </lineage>
</organism>
<evidence type="ECO:0000313" key="3">
    <source>
        <dbReference type="Proteomes" id="UP001321481"/>
    </source>
</evidence>
<evidence type="ECO:0000313" key="2">
    <source>
        <dbReference type="EMBL" id="MDJ1114436.1"/>
    </source>
</evidence>